<gene>
    <name evidence="1" type="ORF">Pmani_023550</name>
</gene>
<keyword evidence="2" id="KW-1185">Reference proteome</keyword>
<proteinExistence type="predicted"/>
<name>A0AAE1P9T3_9EUCA</name>
<dbReference type="EMBL" id="JAWZYT010002416">
    <property type="protein sequence ID" value="KAK4304498.1"/>
    <property type="molecule type" value="Genomic_DNA"/>
</dbReference>
<sequence length="84" mass="9242">MKGGQLHEDIPDPPTLTPAPYFLWKRGHCVANFPSVQRQGSRLEYPTPGTIISLTNQPTGIKVQHAGGLHKTRPSHHTHMALGK</sequence>
<evidence type="ECO:0000313" key="1">
    <source>
        <dbReference type="EMBL" id="KAK4304498.1"/>
    </source>
</evidence>
<dbReference type="Proteomes" id="UP001292094">
    <property type="component" value="Unassembled WGS sequence"/>
</dbReference>
<comment type="caution">
    <text evidence="1">The sequence shown here is derived from an EMBL/GenBank/DDBJ whole genome shotgun (WGS) entry which is preliminary data.</text>
</comment>
<dbReference type="AlphaFoldDB" id="A0AAE1P9T3"/>
<protein>
    <submittedName>
        <fullName evidence="1">Uncharacterized protein</fullName>
    </submittedName>
</protein>
<reference evidence="1" key="1">
    <citation type="submission" date="2023-11" db="EMBL/GenBank/DDBJ databases">
        <title>Genome assemblies of two species of porcelain crab, Petrolisthes cinctipes and Petrolisthes manimaculis (Anomura: Porcellanidae).</title>
        <authorList>
            <person name="Angst P."/>
        </authorList>
    </citation>
    <scope>NUCLEOTIDE SEQUENCE</scope>
    <source>
        <strain evidence="1">PB745_02</strain>
        <tissue evidence="1">Gill</tissue>
    </source>
</reference>
<evidence type="ECO:0000313" key="2">
    <source>
        <dbReference type="Proteomes" id="UP001292094"/>
    </source>
</evidence>
<accession>A0AAE1P9T3</accession>
<organism evidence="1 2">
    <name type="scientific">Petrolisthes manimaculis</name>
    <dbReference type="NCBI Taxonomy" id="1843537"/>
    <lineage>
        <taxon>Eukaryota</taxon>
        <taxon>Metazoa</taxon>
        <taxon>Ecdysozoa</taxon>
        <taxon>Arthropoda</taxon>
        <taxon>Crustacea</taxon>
        <taxon>Multicrustacea</taxon>
        <taxon>Malacostraca</taxon>
        <taxon>Eumalacostraca</taxon>
        <taxon>Eucarida</taxon>
        <taxon>Decapoda</taxon>
        <taxon>Pleocyemata</taxon>
        <taxon>Anomura</taxon>
        <taxon>Galatheoidea</taxon>
        <taxon>Porcellanidae</taxon>
        <taxon>Petrolisthes</taxon>
    </lineage>
</organism>